<sequence length="55" mass="6421">RIVYDHLVLRGAIVLHYESPTTLTVYHFDIDQCNEQMTVNRLLDLPVVSLMEVIH</sequence>
<name>A0A0J9Y3Z0_BRUMA</name>
<evidence type="ECO:0000313" key="1">
    <source>
        <dbReference type="EMBL" id="CDQ01655.1"/>
    </source>
</evidence>
<organism evidence="1">
    <name type="scientific">Brugia malayi</name>
    <name type="common">Filarial nematode worm</name>
    <dbReference type="NCBI Taxonomy" id="6279"/>
    <lineage>
        <taxon>Eukaryota</taxon>
        <taxon>Metazoa</taxon>
        <taxon>Ecdysozoa</taxon>
        <taxon>Nematoda</taxon>
        <taxon>Chromadorea</taxon>
        <taxon>Rhabditida</taxon>
        <taxon>Spirurina</taxon>
        <taxon>Spiruromorpha</taxon>
        <taxon>Filarioidea</taxon>
        <taxon>Onchocercidae</taxon>
        <taxon>Brugia</taxon>
    </lineage>
</organism>
<dbReference type="EMBL" id="LN864363">
    <property type="protein sequence ID" value="CDQ01655.1"/>
    <property type="molecule type" value="Genomic_DNA"/>
</dbReference>
<protein>
    <submittedName>
        <fullName evidence="1">Bm13204</fullName>
    </submittedName>
</protein>
<gene>
    <name evidence="1" type="primary">Bm13204</name>
    <name evidence="1" type="ORF">BM_Bm13204</name>
</gene>
<feature type="non-terminal residue" evidence="1">
    <location>
        <position position="1"/>
    </location>
</feature>
<dbReference type="AlphaFoldDB" id="A0A0J9Y3Z0"/>
<reference evidence="1" key="1">
    <citation type="journal article" date="2007" name="Science">
        <title>Draft genome of the filarial nematode parasite Brugia malayi.</title>
        <authorList>
            <person name="Ghedin E."/>
            <person name="Wang S."/>
            <person name="Spiro D."/>
            <person name="Caler E."/>
            <person name="Zhao Q."/>
            <person name="Crabtree J."/>
            <person name="Allen J.E."/>
            <person name="Delcher A.L."/>
            <person name="Guiliano D.B."/>
            <person name="Miranda-Saavedra D."/>
            <person name="Angiuoli S.V."/>
            <person name="Creasy T."/>
            <person name="Amedeo P."/>
            <person name="Haas B."/>
            <person name="El-Sayed N.M."/>
            <person name="Wortman J.R."/>
            <person name="Feldblyum T."/>
            <person name="Tallon L."/>
            <person name="Schatz M."/>
            <person name="Shumway M."/>
            <person name="Koo H."/>
            <person name="Salzberg S.L."/>
            <person name="Schobel S."/>
            <person name="Pertea M."/>
            <person name="Pop M."/>
            <person name="White O."/>
            <person name="Barton G.J."/>
            <person name="Carlow C.K."/>
            <person name="Crawford M.J."/>
            <person name="Daub J."/>
            <person name="Dimmic M.W."/>
            <person name="Estes C.F."/>
            <person name="Foster J.M."/>
            <person name="Ganatra M."/>
            <person name="Gregory W.F."/>
            <person name="Johnson N.M."/>
            <person name="Jin J."/>
            <person name="Komuniecki R."/>
            <person name="Korf I."/>
            <person name="Kumar S."/>
            <person name="Laney S."/>
            <person name="Li B.W."/>
            <person name="Li W."/>
            <person name="Lindblom T.H."/>
            <person name="Lustigman S."/>
            <person name="Ma D."/>
            <person name="Maina C.V."/>
            <person name="Martin D.M."/>
            <person name="McCarter J.P."/>
            <person name="McReynolds L."/>
            <person name="Mitreva M."/>
            <person name="Nutman T.B."/>
            <person name="Parkinson J."/>
            <person name="Peregrin-Alvarez J.M."/>
            <person name="Poole C."/>
            <person name="Ren Q."/>
            <person name="Saunders L."/>
            <person name="Sluder A.E."/>
            <person name="Smith K."/>
            <person name="Stanke M."/>
            <person name="Unnasch T.R."/>
            <person name="Ware J."/>
            <person name="Wei A.D."/>
            <person name="Weil G."/>
            <person name="Williams D.J."/>
            <person name="Zhang Y."/>
            <person name="Williams S.A."/>
            <person name="Fraser-Liggett C."/>
            <person name="Slatko B."/>
            <person name="Blaxter M.L."/>
            <person name="Scott A.L."/>
        </authorList>
    </citation>
    <scope>NUCLEOTIDE SEQUENCE</scope>
    <source>
        <strain evidence="1">FR3</strain>
    </source>
</reference>
<reference evidence="1" key="2">
    <citation type="submission" date="2012-12" db="EMBL/GenBank/DDBJ databases">
        <authorList>
            <person name="Gao Y.W."/>
            <person name="Fan S.T."/>
            <person name="Sun H.T."/>
            <person name="Wang Z."/>
            <person name="Gao X.L."/>
            <person name="Li Y.G."/>
            <person name="Wang T.C."/>
            <person name="Zhang K."/>
            <person name="Xu W.W."/>
            <person name="Yu Z.J."/>
            <person name="Xia X.Z."/>
        </authorList>
    </citation>
    <scope>NUCLEOTIDE SEQUENCE</scope>
    <source>
        <strain evidence="1">FR3</strain>
    </source>
</reference>
<proteinExistence type="predicted"/>
<accession>A0A0J9Y3Z0</accession>